<gene>
    <name evidence="3" type="ORF">OBBRIDRAFT_767320</name>
</gene>
<accession>A0A8E2DTJ5</accession>
<evidence type="ECO:0000313" key="4">
    <source>
        <dbReference type="Proteomes" id="UP000250043"/>
    </source>
</evidence>
<feature type="signal peptide" evidence="2">
    <location>
        <begin position="1"/>
        <end position="19"/>
    </location>
</feature>
<evidence type="ECO:0000313" key="3">
    <source>
        <dbReference type="EMBL" id="OCH95548.1"/>
    </source>
</evidence>
<sequence length="227" mass="23621">MTAYLFVLFAACLISKVTAQIIVNGQLFTQGLAIVDSPAADSTLHAGSNNSIAIDVSGDGKLPNWQTASVPGSDLSTRFDSLEIYLVSYQTNLNLSVSQGPGLLEQESGSTVKHLNWAIPTCVPSGGYNLTFYEGSHINGTAFFSITPLPLEIQNSQSSSSQCSDGVNTLRGAPQASSPPPLSPWLNTNGQVITEPSFPSANGAGHALRSSSVCAVVVCGMLALGLM</sequence>
<proteinExistence type="predicted"/>
<name>A0A8E2DTJ5_9APHY</name>
<evidence type="ECO:0000256" key="2">
    <source>
        <dbReference type="SAM" id="SignalP"/>
    </source>
</evidence>
<keyword evidence="2" id="KW-0732">Signal</keyword>
<dbReference type="AlphaFoldDB" id="A0A8E2DTJ5"/>
<keyword evidence="4" id="KW-1185">Reference proteome</keyword>
<reference evidence="3 4" key="1">
    <citation type="submission" date="2016-07" db="EMBL/GenBank/DDBJ databases">
        <title>Draft genome of the white-rot fungus Obba rivulosa 3A-2.</title>
        <authorList>
            <consortium name="DOE Joint Genome Institute"/>
            <person name="Miettinen O."/>
            <person name="Riley R."/>
            <person name="Acob R."/>
            <person name="Barry K."/>
            <person name="Cullen D."/>
            <person name="De Vries R."/>
            <person name="Hainaut M."/>
            <person name="Hatakka A."/>
            <person name="Henrissat B."/>
            <person name="Hilden K."/>
            <person name="Kuo R."/>
            <person name="Labutti K."/>
            <person name="Lipzen A."/>
            <person name="Makela M.R."/>
            <person name="Sandor L."/>
            <person name="Spatafora J.W."/>
            <person name="Grigoriev I.V."/>
            <person name="Hibbett D.S."/>
        </authorList>
    </citation>
    <scope>NUCLEOTIDE SEQUENCE [LARGE SCALE GENOMIC DNA]</scope>
    <source>
        <strain evidence="3 4">3A-2</strain>
    </source>
</reference>
<evidence type="ECO:0000256" key="1">
    <source>
        <dbReference type="SAM" id="MobiDB-lite"/>
    </source>
</evidence>
<protein>
    <submittedName>
        <fullName evidence="3">Uncharacterized protein</fullName>
    </submittedName>
</protein>
<feature type="region of interest" description="Disordered" evidence="1">
    <location>
        <begin position="156"/>
        <end position="189"/>
    </location>
</feature>
<dbReference type="Proteomes" id="UP000250043">
    <property type="component" value="Unassembled WGS sequence"/>
</dbReference>
<dbReference type="OrthoDB" id="3267335at2759"/>
<dbReference type="EMBL" id="KV722335">
    <property type="protein sequence ID" value="OCH95548.1"/>
    <property type="molecule type" value="Genomic_DNA"/>
</dbReference>
<feature type="chain" id="PRO_5034550976" evidence="2">
    <location>
        <begin position="20"/>
        <end position="227"/>
    </location>
</feature>
<organism evidence="3 4">
    <name type="scientific">Obba rivulosa</name>
    <dbReference type="NCBI Taxonomy" id="1052685"/>
    <lineage>
        <taxon>Eukaryota</taxon>
        <taxon>Fungi</taxon>
        <taxon>Dikarya</taxon>
        <taxon>Basidiomycota</taxon>
        <taxon>Agaricomycotina</taxon>
        <taxon>Agaricomycetes</taxon>
        <taxon>Polyporales</taxon>
        <taxon>Gelatoporiaceae</taxon>
        <taxon>Obba</taxon>
    </lineage>
</organism>